<dbReference type="Proteomes" id="UP001242288">
    <property type="component" value="Unassembled WGS sequence"/>
</dbReference>
<evidence type="ECO:0000259" key="2">
    <source>
        <dbReference type="PROSITE" id="PS50846"/>
    </source>
</evidence>
<reference evidence="4" key="1">
    <citation type="submission" date="2022-06" db="EMBL/GenBank/DDBJ databases">
        <title>PHB producers.</title>
        <authorList>
            <person name="Besaury L."/>
        </authorList>
    </citation>
    <scope>NUCLEOTIDE SEQUENCE</scope>
    <source>
        <strain evidence="4 5">SEWS6</strain>
    </source>
</reference>
<dbReference type="PROSITE" id="PS01047">
    <property type="entry name" value="HMA_1"/>
    <property type="match status" value="1"/>
</dbReference>
<evidence type="ECO:0000256" key="1">
    <source>
        <dbReference type="ARBA" id="ARBA00022723"/>
    </source>
</evidence>
<dbReference type="GO" id="GO:0046872">
    <property type="term" value="F:metal ion binding"/>
    <property type="evidence" value="ECO:0007669"/>
    <property type="project" value="UniProtKB-KW"/>
</dbReference>
<sequence length="65" mass="6874">MELEVKDMTCGHCAGVITKAVRDVDAQAQVDIDVAARTVRIESAHGTADFLSAIQEAGYTPAVRA</sequence>
<evidence type="ECO:0000313" key="5">
    <source>
        <dbReference type="Proteomes" id="UP001209412"/>
    </source>
</evidence>
<evidence type="ECO:0000313" key="6">
    <source>
        <dbReference type="Proteomes" id="UP001242288"/>
    </source>
</evidence>
<dbReference type="Proteomes" id="UP001209412">
    <property type="component" value="Unassembled WGS sequence"/>
</dbReference>
<dbReference type="AlphaFoldDB" id="A0AAP5BF36"/>
<dbReference type="InterPro" id="IPR006121">
    <property type="entry name" value="HMA_dom"/>
</dbReference>
<dbReference type="Gene3D" id="3.30.70.100">
    <property type="match status" value="1"/>
</dbReference>
<protein>
    <submittedName>
        <fullName evidence="4">Heavy-metal-associated domain-containing protein</fullName>
    </submittedName>
</protein>
<accession>A0AAP5BF36</accession>
<dbReference type="CDD" id="cd00371">
    <property type="entry name" value="HMA"/>
    <property type="match status" value="1"/>
</dbReference>
<evidence type="ECO:0000313" key="4">
    <source>
        <dbReference type="EMBL" id="MDQ6409245.1"/>
    </source>
</evidence>
<dbReference type="EMBL" id="JAMXWF010000014">
    <property type="protein sequence ID" value="MDQ6409245.1"/>
    <property type="molecule type" value="Genomic_DNA"/>
</dbReference>
<dbReference type="InterPro" id="IPR036163">
    <property type="entry name" value="HMA_dom_sf"/>
</dbReference>
<dbReference type="InterPro" id="IPR017969">
    <property type="entry name" value="Heavy-metal-associated_CS"/>
</dbReference>
<dbReference type="RefSeq" id="WP_266258831.1">
    <property type="nucleotide sequence ID" value="NZ_JAMXWF010000014.1"/>
</dbReference>
<evidence type="ECO:0000313" key="3">
    <source>
        <dbReference type="EMBL" id="MCX4147422.1"/>
    </source>
</evidence>
<keyword evidence="1" id="KW-0479">Metal-binding</keyword>
<dbReference type="SUPFAM" id="SSF55008">
    <property type="entry name" value="HMA, heavy metal-associated domain"/>
    <property type="match status" value="1"/>
</dbReference>
<dbReference type="Pfam" id="PF00403">
    <property type="entry name" value="HMA"/>
    <property type="match status" value="1"/>
</dbReference>
<proteinExistence type="predicted"/>
<feature type="domain" description="HMA" evidence="2">
    <location>
        <begin position="1"/>
        <end position="62"/>
    </location>
</feature>
<name>A0AAP5BF36_9BURK</name>
<dbReference type="PROSITE" id="PS50846">
    <property type="entry name" value="HMA_2"/>
    <property type="match status" value="1"/>
</dbReference>
<comment type="caution">
    <text evidence="4">The sequence shown here is derived from an EMBL/GenBank/DDBJ whole genome shotgun (WGS) entry which is preliminary data.</text>
</comment>
<dbReference type="EMBL" id="JAPKHW010000014">
    <property type="protein sequence ID" value="MCX4147422.1"/>
    <property type="molecule type" value="Genomic_DNA"/>
</dbReference>
<organism evidence="4 6">
    <name type="scientific">Paraburkholderia madseniana</name>
    <dbReference type="NCBI Taxonomy" id="2599607"/>
    <lineage>
        <taxon>Bacteria</taxon>
        <taxon>Pseudomonadati</taxon>
        <taxon>Pseudomonadota</taxon>
        <taxon>Betaproteobacteria</taxon>
        <taxon>Burkholderiales</taxon>
        <taxon>Burkholderiaceae</taxon>
        <taxon>Paraburkholderia</taxon>
    </lineage>
</organism>
<gene>
    <name evidence="4" type="ORF">NIE36_18790</name>
    <name evidence="3" type="ORF">OSB80_18845</name>
</gene>
<keyword evidence="5" id="KW-1185">Reference proteome</keyword>